<reference evidence="1" key="1">
    <citation type="journal article" date="2015" name="Nature">
        <title>Complex archaea that bridge the gap between prokaryotes and eukaryotes.</title>
        <authorList>
            <person name="Spang A."/>
            <person name="Saw J.H."/>
            <person name="Jorgensen S.L."/>
            <person name="Zaremba-Niedzwiedzka K."/>
            <person name="Martijn J."/>
            <person name="Lind A.E."/>
            <person name="van Eijk R."/>
            <person name="Schleper C."/>
            <person name="Guy L."/>
            <person name="Ettema T.J."/>
        </authorList>
    </citation>
    <scope>NUCLEOTIDE SEQUENCE</scope>
</reference>
<sequence>MAVGTEMVYRLKDNARLNGVTAQTAGERLEAIRTKHKGRLTPQLVLADAKPKRSPLHSAFEWDDSAAADAYRLDQARYMIRSITVVIENSPVVRAFVHVTQNTDDEKTYTHIVAAMESPQLREQVVADAKAEMVRWRKRYANLKEFKSVFDAIDELD</sequence>
<accession>A0A0F9II99</accession>
<dbReference type="AlphaFoldDB" id="A0A0F9II99"/>
<comment type="caution">
    <text evidence="1">The sequence shown here is derived from an EMBL/GenBank/DDBJ whole genome shotgun (WGS) entry which is preliminary data.</text>
</comment>
<name>A0A0F9II99_9ZZZZ</name>
<organism evidence="1">
    <name type="scientific">marine sediment metagenome</name>
    <dbReference type="NCBI Taxonomy" id="412755"/>
    <lineage>
        <taxon>unclassified sequences</taxon>
        <taxon>metagenomes</taxon>
        <taxon>ecological metagenomes</taxon>
    </lineage>
</organism>
<evidence type="ECO:0000313" key="1">
    <source>
        <dbReference type="EMBL" id="KKL87022.1"/>
    </source>
</evidence>
<protein>
    <submittedName>
        <fullName evidence="1">Uncharacterized protein</fullName>
    </submittedName>
</protein>
<gene>
    <name evidence="1" type="ORF">LCGC14_1938880</name>
</gene>
<dbReference type="EMBL" id="LAZR01020949">
    <property type="protein sequence ID" value="KKL87022.1"/>
    <property type="molecule type" value="Genomic_DNA"/>
</dbReference>
<proteinExistence type="predicted"/>